<keyword evidence="6" id="KW-1185">Reference proteome</keyword>
<evidence type="ECO:0000313" key="5">
    <source>
        <dbReference type="EMBL" id="MPY39684.1"/>
    </source>
</evidence>
<dbReference type="AlphaFoldDB" id="A0A5N8W028"/>
<dbReference type="EMBL" id="VJZE01000028">
    <property type="protein sequence ID" value="MPY39684.1"/>
    <property type="molecule type" value="Genomic_DNA"/>
</dbReference>
<keyword evidence="2" id="KW-0238">DNA-binding</keyword>
<name>A0A5N8W028_9ACTN</name>
<dbReference type="Proteomes" id="UP000326979">
    <property type="component" value="Unassembled WGS sequence"/>
</dbReference>
<dbReference type="SMART" id="SM00354">
    <property type="entry name" value="HTH_LACI"/>
    <property type="match status" value="1"/>
</dbReference>
<dbReference type="InterPro" id="IPR046335">
    <property type="entry name" value="LacI/GalR-like_sensor"/>
</dbReference>
<dbReference type="PANTHER" id="PTHR30146:SF109">
    <property type="entry name" value="HTH-TYPE TRANSCRIPTIONAL REGULATOR GALS"/>
    <property type="match status" value="1"/>
</dbReference>
<dbReference type="InterPro" id="IPR010982">
    <property type="entry name" value="Lambda_DNA-bd_dom_sf"/>
</dbReference>
<reference evidence="5 6" key="1">
    <citation type="submission" date="2019-07" db="EMBL/GenBank/DDBJ databases">
        <title>New species of Amycolatopsis and Streptomyces.</title>
        <authorList>
            <person name="Duangmal K."/>
            <person name="Teo W.F.A."/>
            <person name="Lipun K."/>
        </authorList>
    </citation>
    <scope>NUCLEOTIDE SEQUENCE [LARGE SCALE GENOMIC DNA]</scope>
    <source>
        <strain evidence="5 6">TISTR 2346</strain>
    </source>
</reference>
<dbReference type="SUPFAM" id="SSF53822">
    <property type="entry name" value="Periplasmic binding protein-like I"/>
    <property type="match status" value="1"/>
</dbReference>
<dbReference type="SUPFAM" id="SSF47413">
    <property type="entry name" value="lambda repressor-like DNA-binding domains"/>
    <property type="match status" value="1"/>
</dbReference>
<dbReference type="Gene3D" id="3.40.50.2300">
    <property type="match status" value="2"/>
</dbReference>
<dbReference type="GO" id="GO:0000976">
    <property type="term" value="F:transcription cis-regulatory region binding"/>
    <property type="evidence" value="ECO:0007669"/>
    <property type="project" value="TreeGrafter"/>
</dbReference>
<dbReference type="PRINTS" id="PR00036">
    <property type="entry name" value="HTHLACI"/>
</dbReference>
<organism evidence="5 6">
    <name type="scientific">Streptomyces phyllanthi</name>
    <dbReference type="NCBI Taxonomy" id="1803180"/>
    <lineage>
        <taxon>Bacteria</taxon>
        <taxon>Bacillati</taxon>
        <taxon>Actinomycetota</taxon>
        <taxon>Actinomycetes</taxon>
        <taxon>Kitasatosporales</taxon>
        <taxon>Streptomycetaceae</taxon>
        <taxon>Streptomyces</taxon>
    </lineage>
</organism>
<accession>A0A5N8W028</accession>
<dbReference type="InterPro" id="IPR000843">
    <property type="entry name" value="HTH_LacI"/>
</dbReference>
<dbReference type="CDD" id="cd01574">
    <property type="entry name" value="PBP1_LacI"/>
    <property type="match status" value="1"/>
</dbReference>
<dbReference type="OrthoDB" id="9785139at2"/>
<evidence type="ECO:0000256" key="1">
    <source>
        <dbReference type="ARBA" id="ARBA00023015"/>
    </source>
</evidence>
<keyword evidence="1" id="KW-0805">Transcription regulation</keyword>
<keyword evidence="3" id="KW-0804">Transcription</keyword>
<comment type="caution">
    <text evidence="5">The sequence shown here is derived from an EMBL/GenBank/DDBJ whole genome shotgun (WGS) entry which is preliminary data.</text>
</comment>
<evidence type="ECO:0000256" key="2">
    <source>
        <dbReference type="ARBA" id="ARBA00023125"/>
    </source>
</evidence>
<proteinExistence type="predicted"/>
<dbReference type="PROSITE" id="PS00356">
    <property type="entry name" value="HTH_LACI_1"/>
    <property type="match status" value="1"/>
</dbReference>
<dbReference type="Pfam" id="PF00356">
    <property type="entry name" value="LacI"/>
    <property type="match status" value="1"/>
</dbReference>
<gene>
    <name evidence="5" type="ORF">FNH04_07050</name>
</gene>
<dbReference type="RefSeq" id="WP_152781431.1">
    <property type="nucleotide sequence ID" value="NZ_BAABEQ010000075.1"/>
</dbReference>
<dbReference type="InterPro" id="IPR028082">
    <property type="entry name" value="Peripla_BP_I"/>
</dbReference>
<evidence type="ECO:0000259" key="4">
    <source>
        <dbReference type="PROSITE" id="PS50932"/>
    </source>
</evidence>
<evidence type="ECO:0000256" key="3">
    <source>
        <dbReference type="ARBA" id="ARBA00023163"/>
    </source>
</evidence>
<dbReference type="Gene3D" id="1.10.260.40">
    <property type="entry name" value="lambda repressor-like DNA-binding domains"/>
    <property type="match status" value="1"/>
</dbReference>
<protein>
    <submittedName>
        <fullName evidence="5">LacI family transcriptional regulator</fullName>
    </submittedName>
</protein>
<dbReference type="PANTHER" id="PTHR30146">
    <property type="entry name" value="LACI-RELATED TRANSCRIPTIONAL REPRESSOR"/>
    <property type="match status" value="1"/>
</dbReference>
<dbReference type="GO" id="GO:0003700">
    <property type="term" value="F:DNA-binding transcription factor activity"/>
    <property type="evidence" value="ECO:0007669"/>
    <property type="project" value="TreeGrafter"/>
</dbReference>
<sequence length="362" mass="38264">MQEATPAPRSGGGPQAPRTVSIRDVAEKAGVSHQTVSRVVNGHPRVKESTRARVLDVIAETGYTPNRMARALAGGAVRSVTVLTSDTSLYGASATLKGIEEAARAADFAVGISVLDTGSPHQPADVASRVSRPGEAVLVIAFDAPGVRAWQALPAGFPAAAAVERPEDGRPGDRPQLWLDDRAAAAQATRHLLNLGHETVHYLAIPSSTSRSGQRTEGWRDALRVAGKPLPEPLDAGWSPRSGYLAARSLLVDPSVTAVLCGNDDLALGVLRAAREAGRDVPDDLSVVGFDDAPHAAYAHPALTTVRLDFEGLGRGCFGLLHRLLEPDTAPALPLWAEPELIVRESSGPAPIRRDRRDRPKD</sequence>
<dbReference type="CDD" id="cd01392">
    <property type="entry name" value="HTH_LacI"/>
    <property type="match status" value="1"/>
</dbReference>
<dbReference type="Pfam" id="PF13377">
    <property type="entry name" value="Peripla_BP_3"/>
    <property type="match status" value="1"/>
</dbReference>
<feature type="domain" description="HTH lacI-type" evidence="4">
    <location>
        <begin position="20"/>
        <end position="74"/>
    </location>
</feature>
<evidence type="ECO:0000313" key="6">
    <source>
        <dbReference type="Proteomes" id="UP000326979"/>
    </source>
</evidence>
<dbReference type="PROSITE" id="PS50932">
    <property type="entry name" value="HTH_LACI_2"/>
    <property type="match status" value="1"/>
</dbReference>